<dbReference type="SUPFAM" id="SSF53271">
    <property type="entry name" value="PRTase-like"/>
    <property type="match status" value="1"/>
</dbReference>
<proteinExistence type="predicted"/>
<accession>A0A7S4Q3R7</accession>
<feature type="domain" description="Phosphoribosyltransferase" evidence="1">
    <location>
        <begin position="162"/>
        <end position="316"/>
    </location>
</feature>
<dbReference type="CDD" id="cd06223">
    <property type="entry name" value="PRTases_typeI"/>
    <property type="match status" value="1"/>
</dbReference>
<dbReference type="GO" id="GO:0032264">
    <property type="term" value="P:IMP salvage"/>
    <property type="evidence" value="ECO:0007669"/>
    <property type="project" value="TreeGrafter"/>
</dbReference>
<dbReference type="GO" id="GO:0032263">
    <property type="term" value="P:GMP salvage"/>
    <property type="evidence" value="ECO:0007669"/>
    <property type="project" value="TreeGrafter"/>
</dbReference>
<gene>
    <name evidence="2" type="ORF">AMON00008_LOCUS9828</name>
</gene>
<dbReference type="GO" id="GO:0046100">
    <property type="term" value="P:hypoxanthine metabolic process"/>
    <property type="evidence" value="ECO:0007669"/>
    <property type="project" value="TreeGrafter"/>
</dbReference>
<dbReference type="GO" id="GO:0006178">
    <property type="term" value="P:guanine salvage"/>
    <property type="evidence" value="ECO:0007669"/>
    <property type="project" value="TreeGrafter"/>
</dbReference>
<dbReference type="Gene3D" id="3.40.50.2020">
    <property type="match status" value="1"/>
</dbReference>
<dbReference type="GO" id="GO:0000287">
    <property type="term" value="F:magnesium ion binding"/>
    <property type="evidence" value="ECO:0007669"/>
    <property type="project" value="TreeGrafter"/>
</dbReference>
<dbReference type="GO" id="GO:0004422">
    <property type="term" value="F:hypoxanthine phosphoribosyltransferase activity"/>
    <property type="evidence" value="ECO:0007669"/>
    <property type="project" value="TreeGrafter"/>
</dbReference>
<dbReference type="Pfam" id="PF00156">
    <property type="entry name" value="Pribosyltran"/>
    <property type="match status" value="1"/>
</dbReference>
<dbReference type="EMBL" id="HBNR01015076">
    <property type="protein sequence ID" value="CAE4570209.1"/>
    <property type="molecule type" value="Transcribed_RNA"/>
</dbReference>
<reference evidence="2" key="1">
    <citation type="submission" date="2021-01" db="EMBL/GenBank/DDBJ databases">
        <authorList>
            <person name="Corre E."/>
            <person name="Pelletier E."/>
            <person name="Niang G."/>
            <person name="Scheremetjew M."/>
            <person name="Finn R."/>
            <person name="Kale V."/>
            <person name="Holt S."/>
            <person name="Cochrane G."/>
            <person name="Meng A."/>
            <person name="Brown T."/>
            <person name="Cohen L."/>
        </authorList>
    </citation>
    <scope>NUCLEOTIDE SEQUENCE</scope>
    <source>
        <strain evidence="2">CCMP3105</strain>
    </source>
</reference>
<dbReference type="GO" id="GO:0005829">
    <property type="term" value="C:cytosol"/>
    <property type="evidence" value="ECO:0007669"/>
    <property type="project" value="TreeGrafter"/>
</dbReference>
<dbReference type="InterPro" id="IPR000836">
    <property type="entry name" value="PRTase_dom"/>
</dbReference>
<dbReference type="InterPro" id="IPR050408">
    <property type="entry name" value="HGPRT"/>
</dbReference>
<sequence>MPALLKHGISVESFGDPEELSPKKRRTQVWKEDSHTLRALLATALPDKENLIPGWLDALAAPSVSIHSPEDVKRLDAQDIGCLPVPPLVKSVFRRMLHREAEKEKELREVLEATNARQRIFIAAQRDRQLQPLLFKNGGRSSTYSQDVRSYRLILTREEIEAGVRIVARRLENWCKGERIVLVCILSGAFMFLADLCKALVRPYSVYFVEASSYKDERTASGGVEIAGGFQLSKFVDTSTKAPHKIVLVDELLDNGHTMQEMKRYFLTKLADTHKEKDVLTVCLLSKKRERHCPEADITGIPNLPDLWLVGYGLDDRRTKRGWTELFAMPKVKLVRTVEVEEVEKLLESIDEHAVLKGPLIFNGFELIHAPKQRHRVSSLNVLGAGGARTEAGGARCTEAQMLTKADLQGMLADLPTVKGKYEQELQFAFIQEHVALISEDDIFSGNDRIYAEMRCQLRRRVVAAAQKFAVKGPPPLVSPAS</sequence>
<dbReference type="PANTHER" id="PTHR43340">
    <property type="entry name" value="HYPOXANTHINE-GUANINE PHOSPHORIBOSYLTRANSFERASE"/>
    <property type="match status" value="1"/>
</dbReference>
<name>A0A7S4Q3R7_9DINO</name>
<organism evidence="2">
    <name type="scientific">Alexandrium monilatum</name>
    <dbReference type="NCBI Taxonomy" id="311494"/>
    <lineage>
        <taxon>Eukaryota</taxon>
        <taxon>Sar</taxon>
        <taxon>Alveolata</taxon>
        <taxon>Dinophyceae</taxon>
        <taxon>Gonyaulacales</taxon>
        <taxon>Pyrocystaceae</taxon>
        <taxon>Alexandrium</taxon>
    </lineage>
</organism>
<evidence type="ECO:0000259" key="1">
    <source>
        <dbReference type="Pfam" id="PF00156"/>
    </source>
</evidence>
<dbReference type="InterPro" id="IPR029057">
    <property type="entry name" value="PRTase-like"/>
</dbReference>
<protein>
    <recommendedName>
        <fullName evidence="1">Phosphoribosyltransferase domain-containing protein</fullName>
    </recommendedName>
</protein>
<dbReference type="PANTHER" id="PTHR43340:SF1">
    <property type="entry name" value="HYPOXANTHINE PHOSPHORIBOSYLTRANSFERASE"/>
    <property type="match status" value="1"/>
</dbReference>
<dbReference type="AlphaFoldDB" id="A0A7S4Q3R7"/>
<evidence type="ECO:0000313" key="2">
    <source>
        <dbReference type="EMBL" id="CAE4570209.1"/>
    </source>
</evidence>